<gene>
    <name evidence="1" type="ORF">GWK47_003219</name>
</gene>
<evidence type="ECO:0000313" key="1">
    <source>
        <dbReference type="EMBL" id="KAG0693243.1"/>
    </source>
</evidence>
<evidence type="ECO:0000313" key="2">
    <source>
        <dbReference type="Proteomes" id="UP000770661"/>
    </source>
</evidence>
<reference evidence="1" key="1">
    <citation type="submission" date="2020-07" db="EMBL/GenBank/DDBJ databases">
        <title>The High-quality genome of the commercially important snow crab, Chionoecetes opilio.</title>
        <authorList>
            <person name="Jeong J.-H."/>
            <person name="Ryu S."/>
        </authorList>
    </citation>
    <scope>NUCLEOTIDE SEQUENCE</scope>
    <source>
        <strain evidence="1">MADBK_172401_WGS</strain>
        <tissue evidence="1">Digestive gland</tissue>
    </source>
</reference>
<proteinExistence type="predicted"/>
<organism evidence="1 2">
    <name type="scientific">Chionoecetes opilio</name>
    <name type="common">Atlantic snow crab</name>
    <name type="synonym">Cancer opilio</name>
    <dbReference type="NCBI Taxonomy" id="41210"/>
    <lineage>
        <taxon>Eukaryota</taxon>
        <taxon>Metazoa</taxon>
        <taxon>Ecdysozoa</taxon>
        <taxon>Arthropoda</taxon>
        <taxon>Crustacea</taxon>
        <taxon>Multicrustacea</taxon>
        <taxon>Malacostraca</taxon>
        <taxon>Eumalacostraca</taxon>
        <taxon>Eucarida</taxon>
        <taxon>Decapoda</taxon>
        <taxon>Pleocyemata</taxon>
        <taxon>Brachyura</taxon>
        <taxon>Eubrachyura</taxon>
        <taxon>Majoidea</taxon>
        <taxon>Majidae</taxon>
        <taxon>Chionoecetes</taxon>
    </lineage>
</organism>
<protein>
    <submittedName>
        <fullName evidence="1">Uncharacterized protein</fullName>
    </submittedName>
</protein>
<dbReference type="AlphaFoldDB" id="A0A8J8WL96"/>
<dbReference type="Proteomes" id="UP000770661">
    <property type="component" value="Unassembled WGS sequence"/>
</dbReference>
<comment type="caution">
    <text evidence="1">The sequence shown here is derived from an EMBL/GenBank/DDBJ whole genome shotgun (WGS) entry which is preliminary data.</text>
</comment>
<keyword evidence="2" id="KW-1185">Reference proteome</keyword>
<name>A0A8J8WL96_CHIOP</name>
<accession>A0A8J8WL96</accession>
<sequence length="114" mass="12426">MENHFLQHLGQGGRYGNGPVIARVQGTTQALLKRQRPCNQAGGRILNCPRRGPSIPKASRRRGFAISLSFPRGPRCGNPAATNHAGAFSLSSCPHTFENALLKWSPHMERCPPT</sequence>
<dbReference type="EMBL" id="JACEEZ010026349">
    <property type="protein sequence ID" value="KAG0693243.1"/>
    <property type="molecule type" value="Genomic_DNA"/>
</dbReference>